<dbReference type="AlphaFoldDB" id="A0A4R0MWU7"/>
<dbReference type="GO" id="GO:0016020">
    <property type="term" value="C:membrane"/>
    <property type="evidence" value="ECO:0007669"/>
    <property type="project" value="InterPro"/>
</dbReference>
<dbReference type="PANTHER" id="PTHR34220:SF7">
    <property type="entry name" value="SENSOR HISTIDINE KINASE YPDA"/>
    <property type="match status" value="1"/>
</dbReference>
<dbReference type="EMBL" id="SJSK01000002">
    <property type="protein sequence ID" value="TCC91695.1"/>
    <property type="molecule type" value="Genomic_DNA"/>
</dbReference>
<organism evidence="3 4">
    <name type="scientific">Pedobacter frigiditerrae</name>
    <dbReference type="NCBI Taxonomy" id="2530452"/>
    <lineage>
        <taxon>Bacteria</taxon>
        <taxon>Pseudomonadati</taxon>
        <taxon>Bacteroidota</taxon>
        <taxon>Sphingobacteriia</taxon>
        <taxon>Sphingobacteriales</taxon>
        <taxon>Sphingobacteriaceae</taxon>
        <taxon>Pedobacter</taxon>
    </lineage>
</organism>
<feature type="transmembrane region" description="Helical" evidence="1">
    <location>
        <begin position="20"/>
        <end position="41"/>
    </location>
</feature>
<dbReference type="InterPro" id="IPR050640">
    <property type="entry name" value="Bact_2-comp_sensor_kinase"/>
</dbReference>
<sequence length="364" mass="43036">MAFFTKWIYKSALENKIHIFVWVFYMLYETVISFILFNNLVHPLIYIVHYVVSILLFYLHSNLILPWALKNKFDVFWRLPLVLGFQVVLYIISHYIATFLLLTLEISATKDKLTLDSIFIARNLYRCILFMGFSTGYYYLKTYLKERKRAENLEKERLEKIIQQQKIEQELVIAQNAFLKAQINPHFLFNTLDFIYHNVNKYSETAGDAVIKLAQMMRFAIDSNEMEQTIYLAYEIEQVENLLYLYQIRKNNDLNIHFAYTDEVKQFRLIPLVVLTLVENIFKHGDISNAEDIAFVNLEVKNDLLIIQAVNLINVNKIKGSNNSGLNNIQKRLNYAYGDKIIFQYQVISNHFKVDIKIPISFLK</sequence>
<feature type="transmembrane region" description="Helical" evidence="1">
    <location>
        <begin position="47"/>
        <end position="69"/>
    </location>
</feature>
<proteinExistence type="predicted"/>
<dbReference type="Pfam" id="PF06580">
    <property type="entry name" value="His_kinase"/>
    <property type="match status" value="1"/>
</dbReference>
<dbReference type="InterPro" id="IPR010559">
    <property type="entry name" value="Sig_transdc_His_kin_internal"/>
</dbReference>
<dbReference type="OrthoDB" id="9792992at2"/>
<dbReference type="GO" id="GO:0000155">
    <property type="term" value="F:phosphorelay sensor kinase activity"/>
    <property type="evidence" value="ECO:0007669"/>
    <property type="project" value="InterPro"/>
</dbReference>
<keyword evidence="1" id="KW-1133">Transmembrane helix</keyword>
<gene>
    <name evidence="3" type="ORF">EZ428_08020</name>
</gene>
<accession>A0A4R0MWU7</accession>
<evidence type="ECO:0000256" key="1">
    <source>
        <dbReference type="SAM" id="Phobius"/>
    </source>
</evidence>
<comment type="caution">
    <text evidence="3">The sequence shown here is derived from an EMBL/GenBank/DDBJ whole genome shotgun (WGS) entry which is preliminary data.</text>
</comment>
<reference evidence="3 4" key="1">
    <citation type="submission" date="2019-02" db="EMBL/GenBank/DDBJ databases">
        <title>Pedobacter sp. RP-1-13 sp. nov., isolated from Arctic soil.</title>
        <authorList>
            <person name="Dahal R.H."/>
        </authorList>
    </citation>
    <scope>NUCLEOTIDE SEQUENCE [LARGE SCALE GENOMIC DNA]</scope>
    <source>
        <strain evidence="3 4">RP-1-13</strain>
    </source>
</reference>
<evidence type="ECO:0000259" key="2">
    <source>
        <dbReference type="Pfam" id="PF06580"/>
    </source>
</evidence>
<feature type="transmembrane region" description="Helical" evidence="1">
    <location>
        <begin position="123"/>
        <end position="140"/>
    </location>
</feature>
<dbReference type="Proteomes" id="UP000292884">
    <property type="component" value="Unassembled WGS sequence"/>
</dbReference>
<evidence type="ECO:0000313" key="3">
    <source>
        <dbReference type="EMBL" id="TCC91695.1"/>
    </source>
</evidence>
<feature type="transmembrane region" description="Helical" evidence="1">
    <location>
        <begin position="81"/>
        <end position="103"/>
    </location>
</feature>
<feature type="domain" description="Signal transduction histidine kinase internal region" evidence="2">
    <location>
        <begin position="175"/>
        <end position="253"/>
    </location>
</feature>
<protein>
    <recommendedName>
        <fullName evidence="2">Signal transduction histidine kinase internal region domain-containing protein</fullName>
    </recommendedName>
</protein>
<keyword evidence="1" id="KW-0472">Membrane</keyword>
<evidence type="ECO:0000313" key="4">
    <source>
        <dbReference type="Proteomes" id="UP000292884"/>
    </source>
</evidence>
<keyword evidence="1" id="KW-0812">Transmembrane</keyword>
<keyword evidence="4" id="KW-1185">Reference proteome</keyword>
<name>A0A4R0MWU7_9SPHI</name>
<dbReference type="PANTHER" id="PTHR34220">
    <property type="entry name" value="SENSOR HISTIDINE KINASE YPDA"/>
    <property type="match status" value="1"/>
</dbReference>